<feature type="compositionally biased region" description="Low complexity" evidence="8">
    <location>
        <begin position="394"/>
        <end position="415"/>
    </location>
</feature>
<evidence type="ECO:0000256" key="3">
    <source>
        <dbReference type="ARBA" id="ARBA00022448"/>
    </source>
</evidence>
<dbReference type="EMBL" id="BHYL01000191">
    <property type="protein sequence ID" value="GCD20751.1"/>
    <property type="molecule type" value="Genomic_DNA"/>
</dbReference>
<protein>
    <recommendedName>
        <fullName evidence="12">AI-2E family transporter</fullName>
    </recommendedName>
</protein>
<feature type="transmembrane region" description="Helical" evidence="9">
    <location>
        <begin position="26"/>
        <end position="44"/>
    </location>
</feature>
<comment type="caution">
    <text evidence="10">The sequence shown here is derived from an EMBL/GenBank/DDBJ whole genome shotgun (WGS) entry which is preliminary data.</text>
</comment>
<evidence type="ECO:0000313" key="10">
    <source>
        <dbReference type="EMBL" id="GCD20751.1"/>
    </source>
</evidence>
<dbReference type="Proteomes" id="UP000288246">
    <property type="component" value="Unassembled WGS sequence"/>
</dbReference>
<keyword evidence="6 9" id="KW-1133">Transmembrane helix</keyword>
<reference evidence="10 11" key="1">
    <citation type="submission" date="2018-11" db="EMBL/GenBank/DDBJ databases">
        <title>Draft genome sequence of Cellulomonas takizawaensis strain TKZ-21.</title>
        <authorList>
            <person name="Yamamura H."/>
            <person name="Hayashi T."/>
            <person name="Hamada M."/>
            <person name="Serisawa Y."/>
            <person name="Matsuyama K."/>
            <person name="Nakagawa Y."/>
            <person name="Otoguro M."/>
            <person name="Yanagida F."/>
            <person name="Hayakawa M."/>
        </authorList>
    </citation>
    <scope>NUCLEOTIDE SEQUENCE [LARGE SCALE GENOMIC DNA]</scope>
    <source>
        <strain evidence="10 11">TKZ-21</strain>
    </source>
</reference>
<comment type="subcellular location">
    <subcellularLocation>
        <location evidence="1">Cell membrane</location>
        <topology evidence="1">Multi-pass membrane protein</topology>
    </subcellularLocation>
</comment>
<evidence type="ECO:0000256" key="2">
    <source>
        <dbReference type="ARBA" id="ARBA00009773"/>
    </source>
</evidence>
<evidence type="ECO:0000313" key="11">
    <source>
        <dbReference type="Proteomes" id="UP000288246"/>
    </source>
</evidence>
<keyword evidence="5 9" id="KW-0812">Transmembrane</keyword>
<dbReference type="RefSeq" id="WP_124343260.1">
    <property type="nucleotide sequence ID" value="NZ_BHYL01000191.1"/>
</dbReference>
<keyword evidence="7 9" id="KW-0472">Membrane</keyword>
<dbReference type="AlphaFoldDB" id="A0A401V1G4"/>
<evidence type="ECO:0000256" key="9">
    <source>
        <dbReference type="SAM" id="Phobius"/>
    </source>
</evidence>
<dbReference type="OrthoDB" id="5242074at2"/>
<evidence type="ECO:0000256" key="6">
    <source>
        <dbReference type="ARBA" id="ARBA00022989"/>
    </source>
</evidence>
<feature type="transmembrane region" description="Helical" evidence="9">
    <location>
        <begin position="155"/>
        <end position="178"/>
    </location>
</feature>
<dbReference type="PANTHER" id="PTHR21716:SF53">
    <property type="entry name" value="PERMEASE PERM-RELATED"/>
    <property type="match status" value="1"/>
</dbReference>
<sequence length="415" mass="44388">MPRPPVPAHDAVARDPRKPPAWLPRALLMTAVAVFLGLFTWRALSLLGSVITIVVISWFVSLAMEPLIRWLVAHRVRRTRATGIVMVGGILVILVIAALFGGLFVAQVVELVESLPSYYEQLKSWLDTSFGVELPESDEVIANVGDNWQSLAPGIIGVGASIVGGLFTLTSILLVVYYMASAGPKFRAAVLRLFAPNRQREILRLWEVSQEKVADFINSRIVLAALCTVFTWIFLLVLGIPYSLPLAAFTGVVSQFVPTVGTYIGGALPVAVALAVDPIKGVAVLAFIIAYQQVENLIFSPKVSARSLELNPAVSFLAVIAFGAVFGPIGAFLALPVAATIQAVSSTYIRRHELVDAAILEEDAEALRARGWHDVDEDSPASVTPPVDPHDAAPPEAGATDTGTTDTDGTAARQP</sequence>
<name>A0A401V1G4_9CELL</name>
<organism evidence="10 11">
    <name type="scientific">Cellulomonas algicola</name>
    <dbReference type="NCBI Taxonomy" id="2071633"/>
    <lineage>
        <taxon>Bacteria</taxon>
        <taxon>Bacillati</taxon>
        <taxon>Actinomycetota</taxon>
        <taxon>Actinomycetes</taxon>
        <taxon>Micrococcales</taxon>
        <taxon>Cellulomonadaceae</taxon>
        <taxon>Cellulomonas</taxon>
    </lineage>
</organism>
<dbReference type="Pfam" id="PF01594">
    <property type="entry name" value="AI-2E_transport"/>
    <property type="match status" value="1"/>
</dbReference>
<dbReference type="GO" id="GO:0055085">
    <property type="term" value="P:transmembrane transport"/>
    <property type="evidence" value="ECO:0007669"/>
    <property type="project" value="TreeGrafter"/>
</dbReference>
<feature type="transmembrane region" description="Helical" evidence="9">
    <location>
        <begin position="314"/>
        <end position="341"/>
    </location>
</feature>
<keyword evidence="3" id="KW-0813">Transport</keyword>
<feature type="transmembrane region" description="Helical" evidence="9">
    <location>
        <begin position="84"/>
        <end position="109"/>
    </location>
</feature>
<gene>
    <name evidence="10" type="ORF">CTKZ_23130</name>
</gene>
<evidence type="ECO:0000256" key="5">
    <source>
        <dbReference type="ARBA" id="ARBA00022692"/>
    </source>
</evidence>
<keyword evidence="11" id="KW-1185">Reference proteome</keyword>
<comment type="similarity">
    <text evidence="2">Belongs to the autoinducer-2 exporter (AI-2E) (TC 2.A.86) family.</text>
</comment>
<evidence type="ECO:0008006" key="12">
    <source>
        <dbReference type="Google" id="ProtNLM"/>
    </source>
</evidence>
<evidence type="ECO:0000256" key="1">
    <source>
        <dbReference type="ARBA" id="ARBA00004651"/>
    </source>
</evidence>
<evidence type="ECO:0000256" key="7">
    <source>
        <dbReference type="ARBA" id="ARBA00023136"/>
    </source>
</evidence>
<feature type="transmembrane region" description="Helical" evidence="9">
    <location>
        <begin position="246"/>
        <end position="264"/>
    </location>
</feature>
<feature type="transmembrane region" description="Helical" evidence="9">
    <location>
        <begin position="221"/>
        <end position="240"/>
    </location>
</feature>
<proteinExistence type="inferred from homology"/>
<dbReference type="InterPro" id="IPR002549">
    <property type="entry name" value="AI-2E-like"/>
</dbReference>
<feature type="region of interest" description="Disordered" evidence="8">
    <location>
        <begin position="372"/>
        <end position="415"/>
    </location>
</feature>
<keyword evidence="4" id="KW-1003">Cell membrane</keyword>
<feature type="transmembrane region" description="Helical" evidence="9">
    <location>
        <begin position="271"/>
        <end position="294"/>
    </location>
</feature>
<dbReference type="PANTHER" id="PTHR21716">
    <property type="entry name" value="TRANSMEMBRANE PROTEIN"/>
    <property type="match status" value="1"/>
</dbReference>
<evidence type="ECO:0000256" key="8">
    <source>
        <dbReference type="SAM" id="MobiDB-lite"/>
    </source>
</evidence>
<feature type="transmembrane region" description="Helical" evidence="9">
    <location>
        <begin position="50"/>
        <end position="72"/>
    </location>
</feature>
<dbReference type="GO" id="GO:0005886">
    <property type="term" value="C:plasma membrane"/>
    <property type="evidence" value="ECO:0007669"/>
    <property type="project" value="UniProtKB-SubCell"/>
</dbReference>
<evidence type="ECO:0000256" key="4">
    <source>
        <dbReference type="ARBA" id="ARBA00022475"/>
    </source>
</evidence>
<accession>A0A401V1G4</accession>